<dbReference type="InterPro" id="IPR036282">
    <property type="entry name" value="Glutathione-S-Trfase_C_sf"/>
</dbReference>
<evidence type="ECO:0000259" key="1">
    <source>
        <dbReference type="PROSITE" id="PS50404"/>
    </source>
</evidence>
<dbReference type="InterPro" id="IPR010987">
    <property type="entry name" value="Glutathione-S-Trfase_C-like"/>
</dbReference>
<dbReference type="CDD" id="cd03051">
    <property type="entry name" value="GST_N_GTT2_like"/>
    <property type="match status" value="1"/>
</dbReference>
<dbReference type="InterPro" id="IPR004045">
    <property type="entry name" value="Glutathione_S-Trfase_N"/>
</dbReference>
<protein>
    <submittedName>
        <fullName evidence="3">Glutathione S-transferase</fullName>
    </submittedName>
</protein>
<dbReference type="InterPro" id="IPR004046">
    <property type="entry name" value="GST_C"/>
</dbReference>
<keyword evidence="3" id="KW-0614">Plasmid</keyword>
<dbReference type="GeneID" id="24260763"/>
<dbReference type="Pfam" id="PF13409">
    <property type="entry name" value="GST_N_2"/>
    <property type="match status" value="1"/>
</dbReference>
<dbReference type="Gene3D" id="1.20.1050.10">
    <property type="match status" value="1"/>
</dbReference>
<dbReference type="RefSeq" id="WP_041364833.1">
    <property type="nucleotide sequence ID" value="NZ_HG938354.1"/>
</dbReference>
<dbReference type="GO" id="GO:0016740">
    <property type="term" value="F:transferase activity"/>
    <property type="evidence" value="ECO:0007669"/>
    <property type="project" value="UniProtKB-KW"/>
</dbReference>
<reference evidence="4" key="1">
    <citation type="journal article" date="2014" name="BMC Genomics">
        <title>Genome sequencing of two Neorhizobium galegae strains reveals a noeT gene responsible for the unusual acetylation of the nodulation factors.</title>
        <authorList>
            <person name="Osterman J."/>
            <person name="Marsh J."/>
            <person name="Laine P.K."/>
            <person name="Zeng Z."/>
            <person name="Alatalo E."/>
            <person name="Sullivan J.T."/>
            <person name="Young J.P."/>
            <person name="Thomas-Oates J."/>
            <person name="Paulin L."/>
            <person name="Lindstrom K."/>
        </authorList>
    </citation>
    <scope>NUCLEOTIDE SEQUENCE [LARGE SCALE GENOMIC DNA]</scope>
    <source>
        <strain evidence="4">HAMBI 540</strain>
    </source>
</reference>
<sequence length="228" mass="25293">MKIFDRPGFPNPARIRIVLAEKGLEPQVEFVSVDLIGAEHKQPAFLEKNPSGVLPVLQLDDGTYIAEATAITEYLDNLDGDPRLTGKTPKEKAVIHMMQKRAETELLDAVGNYFHHATPGLGAELQVFKSPEWAGRQDWGNRQRDKARAGMKYFDTVLQDRSFVAGHAFSMADITVFAGLMFADAAGIAIPDDYSALKSWRAKVSELPSVKNRSGQMFVAEDLRRLGF</sequence>
<evidence type="ECO:0000313" key="3">
    <source>
        <dbReference type="EMBL" id="CDN51387.1"/>
    </source>
</evidence>
<organism evidence="3 4">
    <name type="scientific">Neorhizobium galegae bv. orientalis str. HAMBI 540</name>
    <dbReference type="NCBI Taxonomy" id="1028800"/>
    <lineage>
        <taxon>Bacteria</taxon>
        <taxon>Pseudomonadati</taxon>
        <taxon>Pseudomonadota</taxon>
        <taxon>Alphaproteobacteria</taxon>
        <taxon>Hyphomicrobiales</taxon>
        <taxon>Rhizobiaceae</taxon>
        <taxon>Rhizobium/Agrobacterium group</taxon>
        <taxon>Neorhizobium</taxon>
    </lineage>
</organism>
<dbReference type="Gene3D" id="3.40.30.10">
    <property type="entry name" value="Glutaredoxin"/>
    <property type="match status" value="1"/>
</dbReference>
<dbReference type="eggNOG" id="COG0625">
    <property type="taxonomic scope" value="Bacteria"/>
</dbReference>
<dbReference type="HOGENOM" id="CLU_011226_6_3_5"/>
<keyword evidence="4" id="KW-1185">Reference proteome</keyword>
<geneLocation type="plasmid" evidence="4">
    <name>II</name>
</geneLocation>
<dbReference type="SFLD" id="SFLDS00019">
    <property type="entry name" value="Glutathione_Transferase_(cytos"/>
    <property type="match status" value="1"/>
</dbReference>
<proteinExistence type="predicted"/>
<dbReference type="PANTHER" id="PTHR44051:SF8">
    <property type="entry name" value="GLUTATHIONE S-TRANSFERASE GSTA"/>
    <property type="match status" value="1"/>
</dbReference>
<dbReference type="InterPro" id="IPR040079">
    <property type="entry name" value="Glutathione_S-Trfase"/>
</dbReference>
<dbReference type="InterPro" id="IPR034345">
    <property type="entry name" value="Gtt2-like_N"/>
</dbReference>
<dbReference type="KEGG" id="ngg:RG540_PA07110"/>
<dbReference type="SUPFAM" id="SSF47616">
    <property type="entry name" value="GST C-terminal domain-like"/>
    <property type="match status" value="1"/>
</dbReference>
<dbReference type="OrthoDB" id="5293590at2"/>
<dbReference type="Pfam" id="PF00043">
    <property type="entry name" value="GST_C"/>
    <property type="match status" value="1"/>
</dbReference>
<evidence type="ECO:0000313" key="4">
    <source>
        <dbReference type="Proteomes" id="UP000028181"/>
    </source>
</evidence>
<accession>A0A068SYW6</accession>
<feature type="domain" description="GST N-terminal" evidence="1">
    <location>
        <begin position="1"/>
        <end position="83"/>
    </location>
</feature>
<dbReference type="PATRIC" id="fig|1028800.3.peg.5337"/>
<evidence type="ECO:0000259" key="2">
    <source>
        <dbReference type="PROSITE" id="PS50405"/>
    </source>
</evidence>
<dbReference type="PROSITE" id="PS50405">
    <property type="entry name" value="GST_CTER"/>
    <property type="match status" value="1"/>
</dbReference>
<dbReference type="InterPro" id="IPR036249">
    <property type="entry name" value="Thioredoxin-like_sf"/>
</dbReference>
<gene>
    <name evidence="3" type="ORF">RG540_PA07110</name>
</gene>
<dbReference type="EMBL" id="HG938354">
    <property type="protein sequence ID" value="CDN51387.1"/>
    <property type="molecule type" value="Genomic_DNA"/>
</dbReference>
<name>A0A068SYW6_NEOGA</name>
<dbReference type="Proteomes" id="UP000028181">
    <property type="component" value="Plasmid pHAMBI540a"/>
</dbReference>
<dbReference type="SUPFAM" id="SSF52833">
    <property type="entry name" value="Thioredoxin-like"/>
    <property type="match status" value="1"/>
</dbReference>
<dbReference type="PROSITE" id="PS50404">
    <property type="entry name" value="GST_NTER"/>
    <property type="match status" value="1"/>
</dbReference>
<feature type="domain" description="GST C-terminal" evidence="2">
    <location>
        <begin position="88"/>
        <end position="228"/>
    </location>
</feature>
<dbReference type="SFLD" id="SFLDG00358">
    <property type="entry name" value="Main_(cytGST)"/>
    <property type="match status" value="1"/>
</dbReference>
<dbReference type="AlphaFoldDB" id="A0A068SYW6"/>
<keyword evidence="3" id="KW-0808">Transferase</keyword>
<dbReference type="PANTHER" id="PTHR44051">
    <property type="entry name" value="GLUTATHIONE S-TRANSFERASE-RELATED"/>
    <property type="match status" value="1"/>
</dbReference>